<sequence>MRLKYLTFCLLTMSLTACSSNVIKSNSNTAQNLPERAIQGINAMYSYPSYDYRGKVQFNIGDSAEQKKLGNSSNVDPELQSKISQFLQEQKIRLDAKQKQQLFTSLNKNSSNEFSEIVDQSFGMFQTMMNDMQLSYDGTVNYRQKAATMNLGMKYNKPNLSYDMRIPMAVDFKDYKFYSNVFALAPFLSSTPNAYEQYIYFDFSKYKDQINRVKVKELAELLKETSAITYLITPKDQVQSIALSAADKNAGVVEKIRIHSSVEEVFQQNLLFATANREYITKTVLGFDEKALASDSDEAIDAEALTAEEMARQAAEEATAAADAAASPTSADHVVAELIELIYAQKYGDDEDDEETSRDATAAAAEAADEEEATTAYASAAEADEESDEDEDASDAVADRAADARSEEYLSRQNCLDLAKQKQNVAYGDFVYCNQEQDVDVFKDSSVSKAEKSEKKSELIAKFTRYGQEDKLLNAQEFKNLWFENQKDIDAVLPAVKDRSPLIMDVGLDASGRAVKLDYDLSTRFKKMTRDLNVKFDVEISNYGKASKIDYTTLKQAKSFKEAIKGTIFERIMGGSAAEDGAESELSFDEQLEVLAEKVYKQTGSYEKTYKAVFIAKMGAENPDLVKRYSSRDLQDIATIYAYNYSNQDIYNPTGNALKTIEALQKKHHLESDEQYDSTLGAEVDEIVAPLVKDAQKKQVMQKLVKQYKKPEAIFAQYYIEKYQQENEVRPDEKADLSKTAAILAKVYTAAQKQQLSQKTIQGLNDDLYEYVDYDLFKETYKAVQDAGLK</sequence>
<dbReference type="GeneID" id="84211259"/>
<dbReference type="PROSITE" id="PS51257">
    <property type="entry name" value="PROKAR_LIPOPROTEIN"/>
    <property type="match status" value="1"/>
</dbReference>
<proteinExistence type="predicted"/>
<evidence type="ECO:0000313" key="4">
    <source>
        <dbReference type="Proteomes" id="UP000013117"/>
    </source>
</evidence>
<keyword evidence="4" id="KW-1185">Reference proteome</keyword>
<dbReference type="eggNOG" id="ENOG5033ES3">
    <property type="taxonomic scope" value="Bacteria"/>
</dbReference>
<organism evidence="3 4">
    <name type="scientific">Acinetobacter gerneri DSM 14967 = CIP 107464 = MTCC 9824</name>
    <dbReference type="NCBI Taxonomy" id="1120926"/>
    <lineage>
        <taxon>Bacteria</taxon>
        <taxon>Pseudomonadati</taxon>
        <taxon>Pseudomonadota</taxon>
        <taxon>Gammaproteobacteria</taxon>
        <taxon>Moraxellales</taxon>
        <taxon>Moraxellaceae</taxon>
        <taxon>Acinetobacter</taxon>
    </lineage>
</organism>
<feature type="compositionally biased region" description="Acidic residues" evidence="1">
    <location>
        <begin position="382"/>
        <end position="394"/>
    </location>
</feature>
<dbReference type="Proteomes" id="UP000013117">
    <property type="component" value="Unassembled WGS sequence"/>
</dbReference>
<keyword evidence="2" id="KW-0732">Signal</keyword>
<protein>
    <recommendedName>
        <fullName evidence="5">Lipoprotein</fullName>
    </recommendedName>
</protein>
<evidence type="ECO:0008006" key="5">
    <source>
        <dbReference type="Google" id="ProtNLM"/>
    </source>
</evidence>
<feature type="region of interest" description="Disordered" evidence="1">
    <location>
        <begin position="348"/>
        <end position="404"/>
    </location>
</feature>
<feature type="chain" id="PRO_5004136644" description="Lipoprotein" evidence="2">
    <location>
        <begin position="20"/>
        <end position="790"/>
    </location>
</feature>
<dbReference type="HOGENOM" id="CLU_020058_0_0_6"/>
<evidence type="ECO:0000256" key="2">
    <source>
        <dbReference type="SAM" id="SignalP"/>
    </source>
</evidence>
<evidence type="ECO:0000256" key="1">
    <source>
        <dbReference type="SAM" id="MobiDB-lite"/>
    </source>
</evidence>
<dbReference type="EMBL" id="APPN01000083">
    <property type="protein sequence ID" value="ENV31631.1"/>
    <property type="molecule type" value="Genomic_DNA"/>
</dbReference>
<dbReference type="PATRIC" id="fig|1120926.3.peg.3878"/>
<reference evidence="3 4" key="1">
    <citation type="submission" date="2013-02" db="EMBL/GenBank/DDBJ databases">
        <title>The Genome Sequence of Acinetobacter gerneri CIP 107464.</title>
        <authorList>
            <consortium name="The Broad Institute Genome Sequencing Platform"/>
            <consortium name="The Broad Institute Genome Sequencing Center for Infectious Disease"/>
            <person name="Cerqueira G."/>
            <person name="Feldgarden M."/>
            <person name="Courvalin P."/>
            <person name="Perichon B."/>
            <person name="Grillot-Courvalin C."/>
            <person name="Clermont D."/>
            <person name="Rocha E."/>
            <person name="Yoon E.-J."/>
            <person name="Nemec A."/>
            <person name="Walker B."/>
            <person name="Young S.K."/>
            <person name="Zeng Q."/>
            <person name="Gargeya S."/>
            <person name="Fitzgerald M."/>
            <person name="Haas B."/>
            <person name="Abouelleil A."/>
            <person name="Alvarado L."/>
            <person name="Arachchi H.M."/>
            <person name="Berlin A.M."/>
            <person name="Chapman S.B."/>
            <person name="Dewar J."/>
            <person name="Goldberg J."/>
            <person name="Griggs A."/>
            <person name="Gujja S."/>
            <person name="Hansen M."/>
            <person name="Howarth C."/>
            <person name="Imamovic A."/>
            <person name="Larimer J."/>
            <person name="McCowan C."/>
            <person name="Murphy C."/>
            <person name="Neiman D."/>
            <person name="Pearson M."/>
            <person name="Priest M."/>
            <person name="Roberts A."/>
            <person name="Saif S."/>
            <person name="Shea T."/>
            <person name="Sisk P."/>
            <person name="Sykes S."/>
            <person name="Wortman J."/>
            <person name="Nusbaum C."/>
            <person name="Birren B."/>
        </authorList>
    </citation>
    <scope>NUCLEOTIDE SEQUENCE [LARGE SCALE GENOMIC DNA]</scope>
    <source>
        <strain evidence="3 4">CIP 107464</strain>
    </source>
</reference>
<dbReference type="AlphaFoldDB" id="N8Y4P3"/>
<feature type="signal peptide" evidence="2">
    <location>
        <begin position="1"/>
        <end position="19"/>
    </location>
</feature>
<accession>N8Y4P3</accession>
<comment type="caution">
    <text evidence="3">The sequence shown here is derived from an EMBL/GenBank/DDBJ whole genome shotgun (WGS) entry which is preliminary data.</text>
</comment>
<dbReference type="RefSeq" id="WP_004869658.1">
    <property type="nucleotide sequence ID" value="NZ_ASYY01000052.1"/>
</dbReference>
<dbReference type="OrthoDB" id="6668858at2"/>
<gene>
    <name evidence="3" type="ORF">F960_03996</name>
</gene>
<evidence type="ECO:0000313" key="3">
    <source>
        <dbReference type="EMBL" id="ENV31631.1"/>
    </source>
</evidence>
<name>N8Y4P3_9GAMM</name>